<feature type="compositionally biased region" description="Polar residues" evidence="1">
    <location>
        <begin position="14"/>
        <end position="32"/>
    </location>
</feature>
<feature type="region of interest" description="Disordered" evidence="1">
    <location>
        <begin position="120"/>
        <end position="143"/>
    </location>
</feature>
<evidence type="ECO:0000256" key="1">
    <source>
        <dbReference type="SAM" id="MobiDB-lite"/>
    </source>
</evidence>
<feature type="compositionally biased region" description="Basic and acidic residues" evidence="1">
    <location>
        <begin position="785"/>
        <end position="794"/>
    </location>
</feature>
<organism evidence="2 3">
    <name type="scientific">Favolaschia claudopus</name>
    <dbReference type="NCBI Taxonomy" id="2862362"/>
    <lineage>
        <taxon>Eukaryota</taxon>
        <taxon>Fungi</taxon>
        <taxon>Dikarya</taxon>
        <taxon>Basidiomycota</taxon>
        <taxon>Agaricomycotina</taxon>
        <taxon>Agaricomycetes</taxon>
        <taxon>Agaricomycetidae</taxon>
        <taxon>Agaricales</taxon>
        <taxon>Marasmiineae</taxon>
        <taxon>Mycenaceae</taxon>
        <taxon>Favolaschia</taxon>
    </lineage>
</organism>
<keyword evidence="3" id="KW-1185">Reference proteome</keyword>
<accession>A0AAV9Z9B7</accession>
<name>A0AAV9Z9B7_9AGAR</name>
<feature type="compositionally biased region" description="Basic and acidic residues" evidence="1">
    <location>
        <begin position="397"/>
        <end position="417"/>
    </location>
</feature>
<dbReference type="Proteomes" id="UP001362999">
    <property type="component" value="Unassembled WGS sequence"/>
</dbReference>
<dbReference type="AlphaFoldDB" id="A0AAV9Z9B7"/>
<feature type="region of interest" description="Disordered" evidence="1">
    <location>
        <begin position="774"/>
        <end position="794"/>
    </location>
</feature>
<feature type="compositionally biased region" description="Basic residues" evidence="1">
    <location>
        <begin position="128"/>
        <end position="138"/>
    </location>
</feature>
<evidence type="ECO:0000313" key="2">
    <source>
        <dbReference type="EMBL" id="KAK6974812.1"/>
    </source>
</evidence>
<reference evidence="2 3" key="1">
    <citation type="journal article" date="2024" name="J Genomics">
        <title>Draft genome sequencing and assembly of Favolaschia claudopus CIRM-BRFM 2984 isolated from oak limbs.</title>
        <authorList>
            <person name="Navarro D."/>
            <person name="Drula E."/>
            <person name="Chaduli D."/>
            <person name="Cazenave R."/>
            <person name="Ahrendt S."/>
            <person name="Wang J."/>
            <person name="Lipzen A."/>
            <person name="Daum C."/>
            <person name="Barry K."/>
            <person name="Grigoriev I.V."/>
            <person name="Favel A."/>
            <person name="Rosso M.N."/>
            <person name="Martin F."/>
        </authorList>
    </citation>
    <scope>NUCLEOTIDE SEQUENCE [LARGE SCALE GENOMIC DNA]</scope>
    <source>
        <strain evidence="2 3">CIRM-BRFM 2984</strain>
    </source>
</reference>
<gene>
    <name evidence="2" type="ORF">R3P38DRAFT_2811325</name>
</gene>
<feature type="compositionally biased region" description="Basic and acidic residues" evidence="1">
    <location>
        <begin position="1"/>
        <end position="13"/>
    </location>
</feature>
<feature type="region of interest" description="Disordered" evidence="1">
    <location>
        <begin position="585"/>
        <end position="604"/>
    </location>
</feature>
<comment type="caution">
    <text evidence="2">The sequence shown here is derived from an EMBL/GenBank/DDBJ whole genome shotgun (WGS) entry which is preliminary data.</text>
</comment>
<feature type="region of interest" description="Disordered" evidence="1">
    <location>
        <begin position="262"/>
        <end position="431"/>
    </location>
</feature>
<feature type="compositionally biased region" description="Pro residues" evidence="1">
    <location>
        <begin position="305"/>
        <end position="315"/>
    </location>
</feature>
<proteinExistence type="predicted"/>
<feature type="region of interest" description="Disordered" evidence="1">
    <location>
        <begin position="1"/>
        <end position="32"/>
    </location>
</feature>
<sequence>MISNEHRRTEKQKLASSRNPSCARTPLSKSTAPHHTSIAYNCIASKTMTPTPTFGALECSSSPAQSPSPTSLPYPPRTLAYCAHQWQGSTSMSIRAARAAPPSLALPTLLSSRSSRSCTYSSSELTMTKRRNDHRRKSSASSRRTVILRIPSTRHTSPVPPCTHAPVLMSLRTPIAPLAYTGVFTQDHGMPVRKKRWCRGSATREGGKVTAASTKEAGTTSGMYSSACAMDFASTFPASFSIPHSSILLLLPSSSSAHATPALHHALTSSPSPPASAFPVHANGVGGTSIRKRHQKPISRSGAHPPRPPPHPLPPCASSSAPGNVATTPNLRISKVAACPQRRAAAGRGTRQRLRPKPVSPHSRNPPGMAKGADDDDGQHARGRTIFLSSKRGSYARRREDEEMRAGEAEAVRERAVRRAQGGDKGPPPSFPPPRPALLVHSYMAFSPVWPHPRPRCIPFPSPAQHPHLSDSDSACMVHAFIRLVTAVGVVVLSRRCAEDNVEVVDEAHGLSRKRGMGNEMLERMSKDKQRHSTSMDGRRTINESQAIFASGSWIAKMLGVSSSSHNSIFDVIIIPSTFACLPHSQRANPDPSHRAMRRHPQAASTVRDTRALDLRVAIEDPMVAIVRHKRASTGCTFDDCADTPGRSRPTSRFGLDTGGGREGCAEWVRGDEGERERERATTKAKIQAEAGREVVGVVQREPRWEQDRTSLASDAEARGVDCARLDEEDLANACLRVMRKPGRDAGWGPITLYFSSMNHSHAGDKAVGAVYNEGGGKRRSASGGERKNGERVSRRCRSSYMNRDYPDRSVEKEVYRALASVWFWNVAEKRVLETKLVRIISWRLTAEETQIQSFERIPPLESMTP</sequence>
<protein>
    <submittedName>
        <fullName evidence="2">Uncharacterized protein</fullName>
    </submittedName>
</protein>
<evidence type="ECO:0000313" key="3">
    <source>
        <dbReference type="Proteomes" id="UP001362999"/>
    </source>
</evidence>
<dbReference type="EMBL" id="JAWWNJ010000178">
    <property type="protein sequence ID" value="KAK6974812.1"/>
    <property type="molecule type" value="Genomic_DNA"/>
</dbReference>